<feature type="domain" description="GOLD" evidence="2">
    <location>
        <begin position="311"/>
        <end position="454"/>
    </location>
</feature>
<dbReference type="PROSITE" id="PS50866">
    <property type="entry name" value="GOLD"/>
    <property type="match status" value="1"/>
</dbReference>
<dbReference type="AlphaFoldDB" id="L8HGH0"/>
<dbReference type="InterPro" id="IPR009038">
    <property type="entry name" value="GOLD_dom"/>
</dbReference>
<dbReference type="OrthoDB" id="1434354at2759"/>
<keyword evidence="1" id="KW-0175">Coiled coil</keyword>
<dbReference type="GeneID" id="14924517"/>
<evidence type="ECO:0000259" key="2">
    <source>
        <dbReference type="PROSITE" id="PS50866"/>
    </source>
</evidence>
<dbReference type="PANTHER" id="PTHR47532:SF1">
    <property type="entry name" value="RETINAL-BINDING PROTEIN"/>
    <property type="match status" value="1"/>
</dbReference>
<gene>
    <name evidence="3" type="ORF">ACA1_071580</name>
</gene>
<keyword evidence="4" id="KW-1185">Reference proteome</keyword>
<dbReference type="SUPFAM" id="SSF101576">
    <property type="entry name" value="Supernatant protein factor (SPF), C-terminal domain"/>
    <property type="match status" value="1"/>
</dbReference>
<reference evidence="3 4" key="1">
    <citation type="journal article" date="2013" name="Genome Biol.">
        <title>Genome of Acanthamoeba castellanii highlights extensive lateral gene transfer and early evolution of tyrosine kinase signaling.</title>
        <authorList>
            <person name="Clarke M."/>
            <person name="Lohan A.J."/>
            <person name="Liu B."/>
            <person name="Lagkouvardos I."/>
            <person name="Roy S."/>
            <person name="Zafar N."/>
            <person name="Bertelli C."/>
            <person name="Schilde C."/>
            <person name="Kianianmomeni A."/>
            <person name="Burglin T.R."/>
            <person name="Frech C."/>
            <person name="Turcotte B."/>
            <person name="Kopec K.O."/>
            <person name="Synnott J.M."/>
            <person name="Choo C."/>
            <person name="Paponov I."/>
            <person name="Finkler A."/>
            <person name="Soon Heng Tan C."/>
            <person name="Hutchins A.P."/>
            <person name="Weinmeier T."/>
            <person name="Rattei T."/>
            <person name="Chu J.S."/>
            <person name="Gimenez G."/>
            <person name="Irimia M."/>
            <person name="Rigden D.J."/>
            <person name="Fitzpatrick D.A."/>
            <person name="Lorenzo-Morales J."/>
            <person name="Bateman A."/>
            <person name="Chiu C.H."/>
            <person name="Tang P."/>
            <person name="Hegemann P."/>
            <person name="Fromm H."/>
            <person name="Raoult D."/>
            <person name="Greub G."/>
            <person name="Miranda-Saavedra D."/>
            <person name="Chen N."/>
            <person name="Nash P."/>
            <person name="Ginger M.L."/>
            <person name="Horn M."/>
            <person name="Schaap P."/>
            <person name="Caler L."/>
            <person name="Loftus B."/>
        </authorList>
    </citation>
    <scope>NUCLEOTIDE SEQUENCE [LARGE SCALE GENOMIC DNA]</scope>
    <source>
        <strain evidence="3 4">Neff</strain>
    </source>
</reference>
<sequence length="490" mass="55399">MSEDGVDVNQLVPITREILRQYYETYPADPPSDNLKALRAEVQTAAHKLGLKLPEKWNHEGESGAEVQADDELNREVLGQNLLTVPHKMDENIWRSRQQLEEILHLLEPAQLDDVETAAKGASGVSFDEWKAAVDGIRTKANAAFERLQEFQKGGMKKVQHIISTFLPNDFRMSIVKAQQERSEAKREEMVQALIASGGSIKDKYDLYWKLQLERRQTLVHIGNATGAYKAIIKYVGGVPQVLLDFIKTVNDTAGPMEELRIRFGPKSYFLTEFINASFLYMAALFHVVASDDAELAARKSELLDGKLVQEMQFVEKLVAAYDQEASAYLEQQIKILENSPFFVTKEQVGGLSGPGEEKEVLVAKVHEEKIAVEAGDEVAWEFLTKNKDIDFFVTFTKDGTKNEQIVKAKERYESHVNKVTGNHGCGVAGTYKLVWDNSYSWLTKKQLVYKVYKKSESAVDEKDLEEKMHEIEEDEKNIEQEVSAATKSN</sequence>
<dbReference type="VEuPathDB" id="AmoebaDB:ACA1_071580"/>
<proteinExistence type="predicted"/>
<name>L8HGH0_ACACF</name>
<dbReference type="Gene3D" id="2.60.120.680">
    <property type="entry name" value="GOLD domain"/>
    <property type="match status" value="1"/>
</dbReference>
<accession>L8HGH0</accession>
<dbReference type="PANTHER" id="PTHR47532">
    <property type="entry name" value="RETINAL-BINDING PROTEIN"/>
    <property type="match status" value="1"/>
</dbReference>
<organism evidence="3 4">
    <name type="scientific">Acanthamoeba castellanii (strain ATCC 30010 / Neff)</name>
    <dbReference type="NCBI Taxonomy" id="1257118"/>
    <lineage>
        <taxon>Eukaryota</taxon>
        <taxon>Amoebozoa</taxon>
        <taxon>Discosea</taxon>
        <taxon>Longamoebia</taxon>
        <taxon>Centramoebida</taxon>
        <taxon>Acanthamoebidae</taxon>
        <taxon>Acanthamoeba</taxon>
    </lineage>
</organism>
<evidence type="ECO:0000313" key="4">
    <source>
        <dbReference type="Proteomes" id="UP000011083"/>
    </source>
</evidence>
<dbReference type="KEGG" id="acan:ACA1_071580"/>
<dbReference type="EMBL" id="KB007857">
    <property type="protein sequence ID" value="ELR23536.1"/>
    <property type="molecule type" value="Genomic_DNA"/>
</dbReference>
<evidence type="ECO:0000256" key="1">
    <source>
        <dbReference type="SAM" id="Coils"/>
    </source>
</evidence>
<dbReference type="Proteomes" id="UP000011083">
    <property type="component" value="Unassembled WGS sequence"/>
</dbReference>
<dbReference type="InterPro" id="IPR036598">
    <property type="entry name" value="GOLD_dom_sf"/>
</dbReference>
<protein>
    <submittedName>
        <fullName evidence="3">Serpin, putative</fullName>
    </submittedName>
</protein>
<dbReference type="OMA" id="NDDHGPM"/>
<dbReference type="RefSeq" id="XP_004353064.1">
    <property type="nucleotide sequence ID" value="XM_004353012.1"/>
</dbReference>
<evidence type="ECO:0000313" key="3">
    <source>
        <dbReference type="EMBL" id="ELR23536.1"/>
    </source>
</evidence>
<feature type="coiled-coil region" evidence="1">
    <location>
        <begin position="462"/>
        <end position="489"/>
    </location>
</feature>